<dbReference type="GO" id="GO:0006508">
    <property type="term" value="P:proteolysis"/>
    <property type="evidence" value="ECO:0007669"/>
    <property type="project" value="UniProtKB-KW"/>
</dbReference>
<protein>
    <submittedName>
        <fullName evidence="10">Aminopeptidase</fullName>
    </submittedName>
</protein>
<dbReference type="InterPro" id="IPR035097">
    <property type="entry name" value="M29_N-terminal"/>
</dbReference>
<accession>A0A7V3UZW2</accession>
<comment type="similarity">
    <text evidence="4">Belongs to the peptidase M29 family.</text>
</comment>
<dbReference type="PRINTS" id="PR00919">
    <property type="entry name" value="THERMOPTASE"/>
</dbReference>
<dbReference type="InterPro" id="IPR000787">
    <property type="entry name" value="Peptidase_M29"/>
</dbReference>
<keyword evidence="7" id="KW-0479">Metal-binding</keyword>
<reference evidence="10" key="1">
    <citation type="journal article" date="2020" name="mSystems">
        <title>Genome- and Community-Level Interaction Insights into Carbon Utilization and Element Cycling Functions of Hydrothermarchaeota in Hydrothermal Sediment.</title>
        <authorList>
            <person name="Zhou Z."/>
            <person name="Liu Y."/>
            <person name="Xu W."/>
            <person name="Pan J."/>
            <person name="Luo Z.H."/>
            <person name="Li M."/>
        </authorList>
    </citation>
    <scope>NUCLEOTIDE SEQUENCE [LARGE SCALE GENOMIC DNA]</scope>
    <source>
        <strain evidence="10">SpSt-914</strain>
    </source>
</reference>
<keyword evidence="6" id="KW-0645">Protease</keyword>
<dbReference type="SUPFAM" id="SSF144052">
    <property type="entry name" value="Thermophilic metalloprotease-like"/>
    <property type="match status" value="1"/>
</dbReference>
<keyword evidence="5 10" id="KW-0031">Aminopeptidase</keyword>
<evidence type="ECO:0000256" key="6">
    <source>
        <dbReference type="ARBA" id="ARBA00022670"/>
    </source>
</evidence>
<comment type="cofactor">
    <cofactor evidence="2">
        <name>Mg(2+)</name>
        <dbReference type="ChEBI" id="CHEBI:18420"/>
    </cofactor>
</comment>
<evidence type="ECO:0000256" key="3">
    <source>
        <dbReference type="ARBA" id="ARBA00001947"/>
    </source>
</evidence>
<evidence type="ECO:0000256" key="9">
    <source>
        <dbReference type="ARBA" id="ARBA00023049"/>
    </source>
</evidence>
<evidence type="ECO:0000256" key="7">
    <source>
        <dbReference type="ARBA" id="ARBA00022723"/>
    </source>
</evidence>
<evidence type="ECO:0000256" key="8">
    <source>
        <dbReference type="ARBA" id="ARBA00022801"/>
    </source>
</evidence>
<dbReference type="Gene3D" id="3.40.1830.10">
    <property type="entry name" value="Thermophilic metalloprotease (M29)"/>
    <property type="match status" value="1"/>
</dbReference>
<evidence type="ECO:0000256" key="4">
    <source>
        <dbReference type="ARBA" id="ARBA00008236"/>
    </source>
</evidence>
<sequence>MFDPRVENLARVLIHYSLRLKKNEWLVMVGPANAEELYKAVLVEALKQGANVTSRITIPDAGYLFYRYASGNQLRFVSPTEKLETEQADAMLFVWSSWNTREFTNIDPKRLAIAQQARKPLFETRLQREAAGKFRWVGTLYPTPAAAQDAEMSLIEYQEFVYGAGMVDKKDPIREWEKVSRRQQMLIRKLNRLHTIRIVGEDTDITFGVSGRKWVNCDGRVNFPDGEVFTSPDETKTEGKIRYHFPAVYLGKEVLNVRLVFEKGRVVEAKADKGADLLRAMIKTDDGAKRVGELSFGTNYSIQRFTKNTLFDEKIGGTMHVALGAALPETGGKNKSAIHWDMVCDTRQGFTVYGDGKPIMRNGRFLI</sequence>
<evidence type="ECO:0000313" key="10">
    <source>
        <dbReference type="EMBL" id="HGD13081.1"/>
    </source>
</evidence>
<dbReference type="GO" id="GO:0008237">
    <property type="term" value="F:metallopeptidase activity"/>
    <property type="evidence" value="ECO:0007669"/>
    <property type="project" value="UniProtKB-KW"/>
</dbReference>
<organism evidence="10">
    <name type="scientific">candidate division WOR-3 bacterium</name>
    <dbReference type="NCBI Taxonomy" id="2052148"/>
    <lineage>
        <taxon>Bacteria</taxon>
        <taxon>Bacteria division WOR-3</taxon>
    </lineage>
</organism>
<gene>
    <name evidence="10" type="ORF">ENX16_03270</name>
</gene>
<evidence type="ECO:0000256" key="2">
    <source>
        <dbReference type="ARBA" id="ARBA00001946"/>
    </source>
</evidence>
<dbReference type="GO" id="GO:0046872">
    <property type="term" value="F:metal ion binding"/>
    <property type="evidence" value="ECO:0007669"/>
    <property type="project" value="UniProtKB-KW"/>
</dbReference>
<comment type="caution">
    <text evidence="10">The sequence shown here is derived from an EMBL/GenBank/DDBJ whole genome shotgun (WGS) entry which is preliminary data.</text>
</comment>
<comment type="cofactor">
    <cofactor evidence="1">
        <name>Co(2+)</name>
        <dbReference type="ChEBI" id="CHEBI:48828"/>
    </cofactor>
</comment>
<proteinExistence type="inferred from homology"/>
<keyword evidence="9" id="KW-0482">Metalloprotease</keyword>
<dbReference type="GO" id="GO:0004177">
    <property type="term" value="F:aminopeptidase activity"/>
    <property type="evidence" value="ECO:0007669"/>
    <property type="project" value="UniProtKB-KW"/>
</dbReference>
<name>A0A7V3UZW2_UNCW3</name>
<evidence type="ECO:0000256" key="1">
    <source>
        <dbReference type="ARBA" id="ARBA00001941"/>
    </source>
</evidence>
<dbReference type="InterPro" id="IPR052170">
    <property type="entry name" value="M29_Exopeptidase"/>
</dbReference>
<dbReference type="PANTHER" id="PTHR34448">
    <property type="entry name" value="AMINOPEPTIDASE"/>
    <property type="match status" value="1"/>
</dbReference>
<evidence type="ECO:0000256" key="5">
    <source>
        <dbReference type="ARBA" id="ARBA00022438"/>
    </source>
</evidence>
<keyword evidence="8" id="KW-0378">Hydrolase</keyword>
<comment type="cofactor">
    <cofactor evidence="3">
        <name>Zn(2+)</name>
        <dbReference type="ChEBI" id="CHEBI:29105"/>
    </cofactor>
</comment>
<dbReference type="EMBL" id="DTMZ01000074">
    <property type="protein sequence ID" value="HGD13081.1"/>
    <property type="molecule type" value="Genomic_DNA"/>
</dbReference>
<dbReference type="Pfam" id="PF02073">
    <property type="entry name" value="Peptidase_M29"/>
    <property type="match status" value="1"/>
</dbReference>
<dbReference type="AlphaFoldDB" id="A0A7V3UZW2"/>
<dbReference type="PANTHER" id="PTHR34448:SF1">
    <property type="entry name" value="BLL6088 PROTEIN"/>
    <property type="match status" value="1"/>
</dbReference>